<dbReference type="AlphaFoldDB" id="A0A0G1K4Y5"/>
<reference evidence="1 2" key="1">
    <citation type="journal article" date="2015" name="Nature">
        <title>rRNA introns, odd ribosomes, and small enigmatic genomes across a large radiation of phyla.</title>
        <authorList>
            <person name="Brown C.T."/>
            <person name="Hug L.A."/>
            <person name="Thomas B.C."/>
            <person name="Sharon I."/>
            <person name="Castelle C.J."/>
            <person name="Singh A."/>
            <person name="Wilkins M.J."/>
            <person name="Williams K.H."/>
            <person name="Banfield J.F."/>
        </authorList>
    </citation>
    <scope>NUCLEOTIDE SEQUENCE [LARGE SCALE GENOMIC DNA]</scope>
</reference>
<dbReference type="STRING" id="1618387.UW44_C0013G0062"/>
<comment type="caution">
    <text evidence="1">The sequence shown here is derived from an EMBL/GenBank/DDBJ whole genome shotgun (WGS) entry which is preliminary data.</text>
</comment>
<sequence>MGRYSFTGKTEADGLKKINIYWLHKHGFLEPNCQCFDGIIWTKPDGTKNDISFETSIIPDNLYIRLIYTQTDRETGEKKDFDYKIPIITTPCNLGGIRYWFKCCMSRSGNYCGRRVATLYKDGDYFACRHCNNLTYSCKKQNYRGYFSVLGKLLNQEKRIFDLKDSIKRHTYAGEPTKKVIKFMQLAKQQPEDLHGLIEDSVYRS</sequence>
<protein>
    <submittedName>
        <fullName evidence="1">Uncharacterized protein</fullName>
    </submittedName>
</protein>
<proteinExistence type="predicted"/>
<dbReference type="EMBL" id="LCIH01000013">
    <property type="protein sequence ID" value="KKT51342.1"/>
    <property type="molecule type" value="Genomic_DNA"/>
</dbReference>
<dbReference type="Proteomes" id="UP000034006">
    <property type="component" value="Unassembled WGS sequence"/>
</dbReference>
<evidence type="ECO:0000313" key="2">
    <source>
        <dbReference type="Proteomes" id="UP000034006"/>
    </source>
</evidence>
<evidence type="ECO:0000313" key="1">
    <source>
        <dbReference type="EMBL" id="KKT51342.1"/>
    </source>
</evidence>
<accession>A0A0G1K4Y5</accession>
<name>A0A0G1K4Y5_9BACT</name>
<organism evidence="1 2">
    <name type="scientific">Candidatus Collierbacteria bacterium GW2011_GWB2_44_22</name>
    <dbReference type="NCBI Taxonomy" id="1618387"/>
    <lineage>
        <taxon>Bacteria</taxon>
        <taxon>Candidatus Collieribacteriota</taxon>
    </lineage>
</organism>
<gene>
    <name evidence="1" type="ORF">UW44_C0013G0062</name>
</gene>